<proteinExistence type="predicted"/>
<gene>
    <name evidence="1" type="ORF">G7024_00295</name>
</gene>
<comment type="caution">
    <text evidence="1">The sequence shown here is derived from an EMBL/GenBank/DDBJ whole genome shotgun (WGS) entry which is preliminary data.</text>
</comment>
<organism evidence="1 2">
    <name type="scientific">Stutzerimonas stutzeri</name>
    <name type="common">Pseudomonas stutzeri</name>
    <dbReference type="NCBI Taxonomy" id="316"/>
    <lineage>
        <taxon>Bacteria</taxon>
        <taxon>Pseudomonadati</taxon>
        <taxon>Pseudomonadota</taxon>
        <taxon>Gammaproteobacteria</taxon>
        <taxon>Pseudomonadales</taxon>
        <taxon>Pseudomonadaceae</taxon>
        <taxon>Stutzerimonas</taxon>
    </lineage>
</organism>
<evidence type="ECO:0000313" key="1">
    <source>
        <dbReference type="EMBL" id="MBA1302832.1"/>
    </source>
</evidence>
<accession>A0AA40V5H5</accession>
<protein>
    <submittedName>
        <fullName evidence="1">Uncharacterized protein</fullName>
    </submittedName>
</protein>
<dbReference type="RefSeq" id="WP_181119285.1">
    <property type="nucleotide sequence ID" value="NZ_JAAMRD010000001.1"/>
</dbReference>
<reference evidence="1" key="1">
    <citation type="submission" date="2020-02" db="EMBL/GenBank/DDBJ databases">
        <title>Synteny-based analysis reveals conserved mechanism for high triclosan tolerance in Pseudomonas, as well as instances of horizontal transfer.</title>
        <authorList>
            <person name="Mcfarland A.G."/>
            <person name="Bertucci H.K."/>
            <person name="Litmann E."/>
            <person name="Shen J."/>
            <person name="Huttenhower C."/>
            <person name="Hartmann E.M."/>
        </authorList>
    </citation>
    <scope>NUCLEOTIDE SEQUENCE</scope>
    <source>
        <strain evidence="1">109A1</strain>
    </source>
</reference>
<dbReference type="Proteomes" id="UP001138621">
    <property type="component" value="Unassembled WGS sequence"/>
</dbReference>
<evidence type="ECO:0000313" key="2">
    <source>
        <dbReference type="Proteomes" id="UP001138621"/>
    </source>
</evidence>
<sequence>MNSQRLIPMITGEQLAAASTAMGPLMPTGTDPYFAAWKKGAELIGGEAFPFAQDGINAWADAQLGALPALLKTLNSLDLPRRALLLTMISLERPEQAHWITRELGMHYGHLSAGVLGDDVFAATFDLLRTHQ</sequence>
<name>A0AA40V5H5_STUST</name>
<dbReference type="AlphaFoldDB" id="A0AA40V5H5"/>
<dbReference type="EMBL" id="JAAMRD010000001">
    <property type="protein sequence ID" value="MBA1302832.1"/>
    <property type="molecule type" value="Genomic_DNA"/>
</dbReference>